<protein>
    <recommendedName>
        <fullName evidence="5">DNA primase/polymerase bifunctional N-terminal domain-containing protein</fullName>
    </recommendedName>
</protein>
<dbReference type="RefSeq" id="WP_109346475.1">
    <property type="nucleotide sequence ID" value="NZ_CP029343.1"/>
</dbReference>
<feature type="domain" description="Primase C-terminal 1" evidence="1">
    <location>
        <begin position="247"/>
        <end position="313"/>
    </location>
</feature>
<evidence type="ECO:0000313" key="4">
    <source>
        <dbReference type="Proteomes" id="UP000245820"/>
    </source>
</evidence>
<dbReference type="Proteomes" id="UP000245820">
    <property type="component" value="Chromosome"/>
</dbReference>
<evidence type="ECO:0008006" key="5">
    <source>
        <dbReference type="Google" id="ProtNLM"/>
    </source>
</evidence>
<gene>
    <name evidence="3" type="ORF">DIR46_18080</name>
</gene>
<dbReference type="SMART" id="SM00942">
    <property type="entry name" value="PriCT_1"/>
    <property type="match status" value="1"/>
</dbReference>
<organism evidence="3 4">
    <name type="scientific">Massilia oculi</name>
    <dbReference type="NCBI Taxonomy" id="945844"/>
    <lineage>
        <taxon>Bacteria</taxon>
        <taxon>Pseudomonadati</taxon>
        <taxon>Pseudomonadota</taxon>
        <taxon>Betaproteobacteria</taxon>
        <taxon>Burkholderiales</taxon>
        <taxon>Oxalobacteraceae</taxon>
        <taxon>Telluria group</taxon>
        <taxon>Massilia</taxon>
    </lineage>
</organism>
<dbReference type="AlphaFoldDB" id="A0A2S2DLG8"/>
<dbReference type="Pfam" id="PF13148">
    <property type="entry name" value="DUF3987"/>
    <property type="match status" value="1"/>
</dbReference>
<evidence type="ECO:0000259" key="1">
    <source>
        <dbReference type="SMART" id="SM00942"/>
    </source>
</evidence>
<feature type="domain" description="DNA primase/polymerase bifunctional N-terminal" evidence="2">
    <location>
        <begin position="64"/>
        <end position="228"/>
    </location>
</feature>
<dbReference type="OrthoDB" id="784829at2"/>
<reference evidence="3 4" key="1">
    <citation type="submission" date="2018-05" db="EMBL/GenBank/DDBJ databases">
        <title>Complete genome sequence of Massilia oculi sp. nov. CCUG 43427T (=DSM 26321T), the type strain of M. oculi, and comparison with genome sequences of other Massilia strains.</title>
        <authorList>
            <person name="Zhu B."/>
        </authorList>
    </citation>
    <scope>NUCLEOTIDE SEQUENCE [LARGE SCALE GENOMIC DNA]</scope>
    <source>
        <strain evidence="3 4">CCUG 43427</strain>
    </source>
</reference>
<sequence>MSALIAHSPLAEPQGSKVPEEGVMIAHGTMTDISEGDPAASTVSNLARTAAEATARINRTRQFAKQYMEECGFSLCAIAKGTKGPKLKGWQNKPLAQNMIGDHGLGLIHALSGTCAIDLDDLQAAEAYLGARGIELRELLADDEAVQIISGRPNRSKLLYRLPEGVEPPVTKQIKSNGAMIIEFRCAASDSDGCQDVLPPTIHPKTGCEYKWGGAGDFTKLPVLPDALLNAWVNDAAPVAILNSSTSESSLVIVEGGRNLTLFKLAGDLVAAGMAEESIRAALTKENEIKCVDPLPLSEVETIVRSALKSSQGALQLAQQEALENARLAAFDARLKVQAKQNRVTDFLPRLPSVMQQIAAWYQNRAFYYQETFVLPIALAACGAVLARDFTSEGKASTNMYWVLIAPTATGKEAALRCINDIVTAYGDQRRAGAPTSQGGVLAALERNPASCLVIDELGEYLKGVFDPKAAGFKAAIGPILMDLYTKGGTEFLGQEYAKQTGPDARKRADIKSPCPSIFGATTPSTFYAALSAATVDNGFLPRLLPFRAPDRVPVPNFVQNEEPVPAVVIEWLETVKSRAALRQKELGVGGDLHGVQSYCPVHVPFSAEALELRNAHMLAICERRNSGVDGLASNMMSRTVENAGRVALTLALADNPHATEVGVEHLQLALDIVSYAADVFLNDMRKNVFDSKFAELETKVLEYIKKYYIDEKCGVAEGTLRDRCRSYKNATQSQRKAVIEALEGQGRITRDKTQKDSWRFTPTLEALQ</sequence>
<dbReference type="SMART" id="SM00943">
    <property type="entry name" value="Prim-Pol"/>
    <property type="match status" value="1"/>
</dbReference>
<keyword evidence="4" id="KW-1185">Reference proteome</keyword>
<dbReference type="EMBL" id="CP029343">
    <property type="protein sequence ID" value="AWL06151.1"/>
    <property type="molecule type" value="Genomic_DNA"/>
</dbReference>
<dbReference type="Pfam" id="PF08708">
    <property type="entry name" value="PriCT_1"/>
    <property type="match status" value="1"/>
</dbReference>
<dbReference type="InterPro" id="IPR014820">
    <property type="entry name" value="PriCT_1"/>
</dbReference>
<evidence type="ECO:0000259" key="2">
    <source>
        <dbReference type="SMART" id="SM00943"/>
    </source>
</evidence>
<dbReference type="Pfam" id="PF09250">
    <property type="entry name" value="Prim-Pol"/>
    <property type="match status" value="1"/>
</dbReference>
<dbReference type="InterPro" id="IPR025048">
    <property type="entry name" value="DUF3987"/>
</dbReference>
<accession>A0A2S2DLG8</accession>
<dbReference type="CDD" id="cd04859">
    <property type="entry name" value="Prim_Pol"/>
    <property type="match status" value="1"/>
</dbReference>
<name>A0A2S2DLG8_9BURK</name>
<proteinExistence type="predicted"/>
<dbReference type="KEGG" id="mtim:DIR46_18080"/>
<dbReference type="SUPFAM" id="SSF56747">
    <property type="entry name" value="Prim-pol domain"/>
    <property type="match status" value="1"/>
</dbReference>
<evidence type="ECO:0000313" key="3">
    <source>
        <dbReference type="EMBL" id="AWL06151.1"/>
    </source>
</evidence>
<dbReference type="InterPro" id="IPR015330">
    <property type="entry name" value="DNA_primase/pol_bifunc_N"/>
</dbReference>